<protein>
    <submittedName>
        <fullName evidence="2">Uncharacterized protein</fullName>
    </submittedName>
</protein>
<feature type="region of interest" description="Disordered" evidence="1">
    <location>
        <begin position="233"/>
        <end position="264"/>
    </location>
</feature>
<feature type="compositionally biased region" description="Basic and acidic residues" evidence="1">
    <location>
        <begin position="1"/>
        <end position="20"/>
    </location>
</feature>
<accession>A0AAD2CAY6</accession>
<dbReference type="InterPro" id="IPR023393">
    <property type="entry name" value="START-like_dom_sf"/>
</dbReference>
<reference evidence="2" key="1">
    <citation type="submission" date="2023-08" db="EMBL/GenBank/DDBJ databases">
        <authorList>
            <person name="Audoor S."/>
            <person name="Bilcke G."/>
        </authorList>
    </citation>
    <scope>NUCLEOTIDE SEQUENCE</scope>
</reference>
<organism evidence="2 3">
    <name type="scientific">Cylindrotheca closterium</name>
    <dbReference type="NCBI Taxonomy" id="2856"/>
    <lineage>
        <taxon>Eukaryota</taxon>
        <taxon>Sar</taxon>
        <taxon>Stramenopiles</taxon>
        <taxon>Ochrophyta</taxon>
        <taxon>Bacillariophyta</taxon>
        <taxon>Bacillariophyceae</taxon>
        <taxon>Bacillariophycidae</taxon>
        <taxon>Bacillariales</taxon>
        <taxon>Bacillariaceae</taxon>
        <taxon>Cylindrotheca</taxon>
    </lineage>
</organism>
<sequence>MVKVFRFDNNPKRERRKRDSPSNASFDGIIQAIRRMNSNDNDNSSSEGEACVTPSPCSSSNDDDASCTSRLDEENEPVNAVIVAASGHSKSRNLPDSFQHWARAVQALVASKEMEILLDCSRNVAFSVASTGRDAAVSTGSFAVHVVKLPVTVPLHIATTATSMVCDATGNVLGMAFGSTTSSGESSSSQSPIDALVHGIVHFVPFVSNQAGKITQEIGGVIGGAVGGLLFGQGQDSSSNERSTRTSSRGGCGTPSGESSAERRSVLDRLSLEIQIPSNSTDDHPVVTPADFSKFLLRVDDVDVWLPQSKKSKEKRQKAQYIDLETEFCNLELIADALGKMKMKAIEMSAVSIDGQSSSKDSSIVEWKPEGKTGRYLEQMAQLSEQEFYKELQHHVLFWCGTSRGGQNFYGSDVPLFLARGVVRRSPLEFINLLWNSDRTSEYNDYNLGRSDALIVTDNITCGGSDGTKVVKSKTKVPFTRMALTLSTVMHASKLDSEEGYVVISRSLNTGSAGHHACGASKNIQPNSKSEVLMGVNIMRPVPGNPNLTDLTSLSQVSSSMVPQFLAARIGIMGIQDFFNNVR</sequence>
<dbReference type="EMBL" id="CAKOGP040000001">
    <property type="protein sequence ID" value="CAJ1910675.1"/>
    <property type="molecule type" value="Genomic_DNA"/>
</dbReference>
<dbReference type="Gene3D" id="3.30.530.20">
    <property type="match status" value="1"/>
</dbReference>
<gene>
    <name evidence="2" type="ORF">CYCCA115_LOCUS577</name>
</gene>
<comment type="caution">
    <text evidence="2">The sequence shown here is derived from an EMBL/GenBank/DDBJ whole genome shotgun (WGS) entry which is preliminary data.</text>
</comment>
<feature type="region of interest" description="Disordered" evidence="1">
    <location>
        <begin position="1"/>
        <end position="73"/>
    </location>
</feature>
<keyword evidence="3" id="KW-1185">Reference proteome</keyword>
<feature type="compositionally biased region" description="Low complexity" evidence="1">
    <location>
        <begin position="233"/>
        <end position="249"/>
    </location>
</feature>
<dbReference type="SUPFAM" id="SSF55961">
    <property type="entry name" value="Bet v1-like"/>
    <property type="match status" value="1"/>
</dbReference>
<evidence type="ECO:0000256" key="1">
    <source>
        <dbReference type="SAM" id="MobiDB-lite"/>
    </source>
</evidence>
<evidence type="ECO:0000313" key="3">
    <source>
        <dbReference type="Proteomes" id="UP001295423"/>
    </source>
</evidence>
<name>A0AAD2CAY6_9STRA</name>
<proteinExistence type="predicted"/>
<dbReference type="AlphaFoldDB" id="A0AAD2CAY6"/>
<dbReference type="Proteomes" id="UP001295423">
    <property type="component" value="Unassembled WGS sequence"/>
</dbReference>
<evidence type="ECO:0000313" key="2">
    <source>
        <dbReference type="EMBL" id="CAJ1910675.1"/>
    </source>
</evidence>